<name>A0ABY8WU88_9BACT</name>
<dbReference type="RefSeq" id="WP_376754148.1">
    <property type="nucleotide sequence ID" value="NZ_CP124550.1"/>
</dbReference>
<feature type="region of interest" description="Disordered" evidence="1">
    <location>
        <begin position="1"/>
        <end position="41"/>
    </location>
</feature>
<dbReference type="Proteomes" id="UP001177295">
    <property type="component" value="Chromosome"/>
</dbReference>
<evidence type="ECO:0000313" key="2">
    <source>
        <dbReference type="EMBL" id="WIO45777.1"/>
    </source>
</evidence>
<accession>A0ABY8WU88</accession>
<organism evidence="2 3">
    <name type="scientific">Candidatus Southlakia epibionticum</name>
    <dbReference type="NCBI Taxonomy" id="3043284"/>
    <lineage>
        <taxon>Bacteria</taxon>
        <taxon>Candidatus Saccharimonadota</taxon>
        <taxon>Candidatus Saccharimonadia</taxon>
        <taxon>Candidatus Saccharimonadales</taxon>
        <taxon>Candidatus Saccharimonadaceae</taxon>
        <taxon>Candidatus Southlakia</taxon>
    </lineage>
</organism>
<protein>
    <submittedName>
        <fullName evidence="2">Uncharacterized protein</fullName>
    </submittedName>
</protein>
<feature type="compositionally biased region" description="Polar residues" evidence="1">
    <location>
        <begin position="15"/>
        <end position="33"/>
    </location>
</feature>
<evidence type="ECO:0000313" key="3">
    <source>
        <dbReference type="Proteomes" id="UP001177295"/>
    </source>
</evidence>
<dbReference type="EMBL" id="CP124550">
    <property type="protein sequence ID" value="WIO45777.1"/>
    <property type="molecule type" value="Genomic_DNA"/>
</dbReference>
<reference evidence="2 3" key="1">
    <citation type="journal article" date="2023" name="Cell">
        <title>Genetic manipulation of Patescibacteria provides mechanistic insights into microbial dark matter and the epibiotic lifestyle.</title>
        <authorList>
            <person name="Wang Y."/>
            <person name="Gallagher L.A."/>
            <person name="Andrade P.A."/>
            <person name="Liu A."/>
            <person name="Humphreys I.R."/>
            <person name="Turkarslan S."/>
            <person name="Cutler K.J."/>
            <person name="Arrieta-Ortiz M.L."/>
            <person name="Li Y."/>
            <person name="Radey M.C."/>
            <person name="McLean J.S."/>
            <person name="Cong Q."/>
            <person name="Baker D."/>
            <person name="Baliga N.S."/>
            <person name="Peterson S.B."/>
            <person name="Mougous J.D."/>
        </authorList>
    </citation>
    <scope>NUCLEOTIDE SEQUENCE [LARGE SCALE GENOMIC DNA]</scope>
    <source>
        <strain evidence="2 3">ML1</strain>
    </source>
</reference>
<evidence type="ECO:0000256" key="1">
    <source>
        <dbReference type="SAM" id="MobiDB-lite"/>
    </source>
</evidence>
<keyword evidence="3" id="KW-1185">Reference proteome</keyword>
<proteinExistence type="predicted"/>
<gene>
    <name evidence="2" type="ORF">SEML1_0141</name>
</gene>
<sequence>MEPRQQEQLAPTGEIQPTASQYEAGAAQNSPEVAQSGVENRREIGSVRAEAVQAAMAAAPALPTPVLSAQSDNNAGAVDDTTVMLANDDDLIEKEWVDKAKKILAETKDDPYRREYEISKLQIEYIRQRYGRVIGQAED</sequence>